<dbReference type="InterPro" id="IPR056742">
    <property type="entry name" value="BLTP1_C"/>
</dbReference>
<feature type="domain" description="Bridge-like lipid transfer protein family member 1 C-terminal" evidence="2">
    <location>
        <begin position="10"/>
        <end position="169"/>
    </location>
</feature>
<sequence>MLTLTNSRLFDADATPAVVVTLENTRISACSCGSLVSKARFTGLCLRFADEFEVSMEDWKPSDATTTNLCVVSEGTYEICSRTIAAQATSNAKWILNVQWQMEGVDIHVDVGISKALSALFRTLTALTGEGDEGESPEEQARTAQISGEVPESEKVDCVLRQIHPQLQDLGEGKQFANLAELGKAAGGLMEHYWGRFQYKPTPPPTGQVSRDLAFQPAGNVAGLSGAQPRVMVAAAAAPFQLLSAASHWPLHPVAIQPFYHRDQLHRFPASAARPHLPTPPQPQEYQPLDSGRIACHCCRGVVT</sequence>
<comment type="caution">
    <text evidence="3">The sequence shown here is derived from an EMBL/GenBank/DDBJ whole genome shotgun (WGS) entry which is preliminary data.</text>
</comment>
<accession>A0A9D4Q9F5</accession>
<dbReference type="VEuPathDB" id="VectorBase:RSAN_029183"/>
<dbReference type="GO" id="GO:0048488">
    <property type="term" value="P:synaptic vesicle endocytosis"/>
    <property type="evidence" value="ECO:0007669"/>
    <property type="project" value="TreeGrafter"/>
</dbReference>
<organism evidence="3 4">
    <name type="scientific">Rhipicephalus sanguineus</name>
    <name type="common">Brown dog tick</name>
    <name type="synonym">Ixodes sanguineus</name>
    <dbReference type="NCBI Taxonomy" id="34632"/>
    <lineage>
        <taxon>Eukaryota</taxon>
        <taxon>Metazoa</taxon>
        <taxon>Ecdysozoa</taxon>
        <taxon>Arthropoda</taxon>
        <taxon>Chelicerata</taxon>
        <taxon>Arachnida</taxon>
        <taxon>Acari</taxon>
        <taxon>Parasitiformes</taxon>
        <taxon>Ixodida</taxon>
        <taxon>Ixodoidea</taxon>
        <taxon>Ixodidae</taxon>
        <taxon>Rhipicephalinae</taxon>
        <taxon>Rhipicephalus</taxon>
        <taxon>Rhipicephalus</taxon>
    </lineage>
</organism>
<feature type="region of interest" description="Disordered" evidence="1">
    <location>
        <begin position="128"/>
        <end position="148"/>
    </location>
</feature>
<evidence type="ECO:0000259" key="2">
    <source>
        <dbReference type="Pfam" id="PF25040"/>
    </source>
</evidence>
<protein>
    <recommendedName>
        <fullName evidence="2">Bridge-like lipid transfer protein family member 1 C-terminal domain-containing protein</fullName>
    </recommendedName>
</protein>
<dbReference type="GO" id="GO:0098793">
    <property type="term" value="C:presynapse"/>
    <property type="evidence" value="ECO:0007669"/>
    <property type="project" value="GOC"/>
</dbReference>
<evidence type="ECO:0000256" key="1">
    <source>
        <dbReference type="SAM" id="MobiDB-lite"/>
    </source>
</evidence>
<dbReference type="EMBL" id="JABSTV010001248">
    <property type="protein sequence ID" value="KAH7969087.1"/>
    <property type="molecule type" value="Genomic_DNA"/>
</dbReference>
<reference evidence="3" key="1">
    <citation type="journal article" date="2020" name="Cell">
        <title>Large-Scale Comparative Analyses of Tick Genomes Elucidate Their Genetic Diversity and Vector Capacities.</title>
        <authorList>
            <consortium name="Tick Genome and Microbiome Consortium (TIGMIC)"/>
            <person name="Jia N."/>
            <person name="Wang J."/>
            <person name="Shi W."/>
            <person name="Du L."/>
            <person name="Sun Y."/>
            <person name="Zhan W."/>
            <person name="Jiang J.F."/>
            <person name="Wang Q."/>
            <person name="Zhang B."/>
            <person name="Ji P."/>
            <person name="Bell-Sakyi L."/>
            <person name="Cui X.M."/>
            <person name="Yuan T.T."/>
            <person name="Jiang B.G."/>
            <person name="Yang W.F."/>
            <person name="Lam T.T."/>
            <person name="Chang Q.C."/>
            <person name="Ding S.J."/>
            <person name="Wang X.J."/>
            <person name="Zhu J.G."/>
            <person name="Ruan X.D."/>
            <person name="Zhao L."/>
            <person name="Wei J.T."/>
            <person name="Ye R.Z."/>
            <person name="Que T.C."/>
            <person name="Du C.H."/>
            <person name="Zhou Y.H."/>
            <person name="Cheng J.X."/>
            <person name="Dai P.F."/>
            <person name="Guo W.B."/>
            <person name="Han X.H."/>
            <person name="Huang E.J."/>
            <person name="Li L.F."/>
            <person name="Wei W."/>
            <person name="Gao Y.C."/>
            <person name="Liu J.Z."/>
            <person name="Shao H.Z."/>
            <person name="Wang X."/>
            <person name="Wang C.C."/>
            <person name="Yang T.C."/>
            <person name="Huo Q.B."/>
            <person name="Li W."/>
            <person name="Chen H.Y."/>
            <person name="Chen S.E."/>
            <person name="Zhou L.G."/>
            <person name="Ni X.B."/>
            <person name="Tian J.H."/>
            <person name="Sheng Y."/>
            <person name="Liu T."/>
            <person name="Pan Y.S."/>
            <person name="Xia L.Y."/>
            <person name="Li J."/>
            <person name="Zhao F."/>
            <person name="Cao W.C."/>
        </authorList>
    </citation>
    <scope>NUCLEOTIDE SEQUENCE</scope>
    <source>
        <strain evidence="3">Rsan-2018</strain>
    </source>
</reference>
<dbReference type="PANTHER" id="PTHR31640:SF1">
    <property type="entry name" value="BRIDGE-LIKE LIPID TRANSFER PROTEIN FAMILY MEMBER 1"/>
    <property type="match status" value="1"/>
</dbReference>
<keyword evidence="4" id="KW-1185">Reference proteome</keyword>
<evidence type="ECO:0000313" key="3">
    <source>
        <dbReference type="EMBL" id="KAH7969087.1"/>
    </source>
</evidence>
<proteinExistence type="predicted"/>
<dbReference type="AlphaFoldDB" id="A0A9D4Q9F5"/>
<dbReference type="InterPro" id="IPR033616">
    <property type="entry name" value="BLTP1"/>
</dbReference>
<name>A0A9D4Q9F5_RHISA</name>
<reference evidence="3" key="2">
    <citation type="submission" date="2021-09" db="EMBL/GenBank/DDBJ databases">
        <authorList>
            <person name="Jia N."/>
            <person name="Wang J."/>
            <person name="Shi W."/>
            <person name="Du L."/>
            <person name="Sun Y."/>
            <person name="Zhan W."/>
            <person name="Jiang J."/>
            <person name="Wang Q."/>
            <person name="Zhang B."/>
            <person name="Ji P."/>
            <person name="Sakyi L.B."/>
            <person name="Cui X."/>
            <person name="Yuan T."/>
            <person name="Jiang B."/>
            <person name="Yang W."/>
            <person name="Lam T.T.-Y."/>
            <person name="Chang Q."/>
            <person name="Ding S."/>
            <person name="Wang X."/>
            <person name="Zhu J."/>
            <person name="Ruan X."/>
            <person name="Zhao L."/>
            <person name="Wei J."/>
            <person name="Que T."/>
            <person name="Du C."/>
            <person name="Cheng J."/>
            <person name="Dai P."/>
            <person name="Han X."/>
            <person name="Huang E."/>
            <person name="Gao Y."/>
            <person name="Liu J."/>
            <person name="Shao H."/>
            <person name="Ye R."/>
            <person name="Li L."/>
            <person name="Wei W."/>
            <person name="Wang X."/>
            <person name="Wang C."/>
            <person name="Huo Q."/>
            <person name="Li W."/>
            <person name="Guo W."/>
            <person name="Chen H."/>
            <person name="Chen S."/>
            <person name="Zhou L."/>
            <person name="Zhou L."/>
            <person name="Ni X."/>
            <person name="Tian J."/>
            <person name="Zhou Y."/>
            <person name="Sheng Y."/>
            <person name="Liu T."/>
            <person name="Pan Y."/>
            <person name="Xia L."/>
            <person name="Li J."/>
            <person name="Zhao F."/>
            <person name="Cao W."/>
        </authorList>
    </citation>
    <scope>NUCLEOTIDE SEQUENCE</scope>
    <source>
        <strain evidence="3">Rsan-2018</strain>
        <tissue evidence="3">Larvae</tissue>
    </source>
</reference>
<dbReference type="Pfam" id="PF25040">
    <property type="entry name" value="BLTP1_C"/>
    <property type="match status" value="1"/>
</dbReference>
<dbReference type="VEuPathDB" id="VectorBase:RSAN_028365"/>
<evidence type="ECO:0000313" key="4">
    <source>
        <dbReference type="Proteomes" id="UP000821837"/>
    </source>
</evidence>
<gene>
    <name evidence="3" type="ORF">HPB52_014561</name>
</gene>
<dbReference type="Proteomes" id="UP000821837">
    <property type="component" value="Unassembled WGS sequence"/>
</dbReference>
<dbReference type="PANTHER" id="PTHR31640">
    <property type="entry name" value="TRANSMEMBRANE PROTEIN KIAA1109"/>
    <property type="match status" value="1"/>
</dbReference>